<dbReference type="SUPFAM" id="SSF49313">
    <property type="entry name" value="Cadherin-like"/>
    <property type="match status" value="5"/>
</dbReference>
<dbReference type="PANTHER" id="PTHR24027:SF78">
    <property type="entry name" value="CADHERIN-LIKE PROTEIN 26"/>
    <property type="match status" value="1"/>
</dbReference>
<evidence type="ECO:0000259" key="6">
    <source>
        <dbReference type="PROSITE" id="PS50268"/>
    </source>
</evidence>
<organism evidence="7 8">
    <name type="scientific">Dicentrarchus labrax</name>
    <name type="common">European seabass</name>
    <name type="synonym">Morone labrax</name>
    <dbReference type="NCBI Taxonomy" id="13489"/>
    <lineage>
        <taxon>Eukaryota</taxon>
        <taxon>Metazoa</taxon>
        <taxon>Chordata</taxon>
        <taxon>Craniata</taxon>
        <taxon>Vertebrata</taxon>
        <taxon>Euteleostomi</taxon>
        <taxon>Actinopterygii</taxon>
        <taxon>Neopterygii</taxon>
        <taxon>Teleostei</taxon>
        <taxon>Neoteleostei</taxon>
        <taxon>Acanthomorphata</taxon>
        <taxon>Eupercaria</taxon>
        <taxon>Moronidae</taxon>
        <taxon>Dicentrarchus</taxon>
    </lineage>
</organism>
<feature type="domain" description="Cadherin" evidence="6">
    <location>
        <begin position="46"/>
        <end position="120"/>
    </location>
</feature>
<dbReference type="GO" id="GO:0007043">
    <property type="term" value="P:cell-cell junction assembly"/>
    <property type="evidence" value="ECO:0007669"/>
    <property type="project" value="TreeGrafter"/>
</dbReference>
<comment type="subcellular location">
    <subcellularLocation>
        <location evidence="1">Membrane</location>
    </subcellularLocation>
</comment>
<dbReference type="PRINTS" id="PR00205">
    <property type="entry name" value="CADHERIN"/>
</dbReference>
<proteinExistence type="predicted"/>
<dbReference type="InterPro" id="IPR015919">
    <property type="entry name" value="Cadherin-like_sf"/>
</dbReference>
<dbReference type="GO" id="GO:0045296">
    <property type="term" value="F:cadherin binding"/>
    <property type="evidence" value="ECO:0007669"/>
    <property type="project" value="TreeGrafter"/>
</dbReference>
<dbReference type="GO" id="GO:0016339">
    <property type="term" value="P:calcium-dependent cell-cell adhesion via plasma membrane cell adhesion molecules"/>
    <property type="evidence" value="ECO:0007669"/>
    <property type="project" value="TreeGrafter"/>
</dbReference>
<dbReference type="Proteomes" id="UP000694389">
    <property type="component" value="Unassembled WGS sequence"/>
</dbReference>
<keyword evidence="8" id="KW-1185">Reference proteome</keyword>
<reference evidence="7" key="1">
    <citation type="submission" date="2025-08" db="UniProtKB">
        <authorList>
            <consortium name="Ensembl"/>
        </authorList>
    </citation>
    <scope>IDENTIFICATION</scope>
</reference>
<evidence type="ECO:0000256" key="5">
    <source>
        <dbReference type="PROSITE-ProRule" id="PRU00043"/>
    </source>
</evidence>
<dbReference type="Pfam" id="PF00028">
    <property type="entry name" value="Cadherin"/>
    <property type="match status" value="1"/>
</dbReference>
<reference evidence="7" key="2">
    <citation type="submission" date="2025-09" db="UniProtKB">
        <authorList>
            <consortium name="Ensembl"/>
        </authorList>
    </citation>
    <scope>IDENTIFICATION</scope>
</reference>
<dbReference type="Ensembl" id="ENSDLAT00005008390.2">
    <property type="protein sequence ID" value="ENSDLAP00005007672.1"/>
    <property type="gene ID" value="ENSDLAG00005004017.2"/>
</dbReference>
<dbReference type="PANTHER" id="PTHR24027">
    <property type="entry name" value="CADHERIN-23"/>
    <property type="match status" value="1"/>
</dbReference>
<dbReference type="InterPro" id="IPR039808">
    <property type="entry name" value="Cadherin"/>
</dbReference>
<keyword evidence="4" id="KW-0472">Membrane</keyword>
<dbReference type="GO" id="GO:0005912">
    <property type="term" value="C:adherens junction"/>
    <property type="evidence" value="ECO:0007669"/>
    <property type="project" value="TreeGrafter"/>
</dbReference>
<evidence type="ECO:0000256" key="4">
    <source>
        <dbReference type="ARBA" id="ARBA00023136"/>
    </source>
</evidence>
<dbReference type="GO" id="GO:0008013">
    <property type="term" value="F:beta-catenin binding"/>
    <property type="evidence" value="ECO:0007669"/>
    <property type="project" value="TreeGrafter"/>
</dbReference>
<dbReference type="CDD" id="cd11304">
    <property type="entry name" value="Cadherin_repeat"/>
    <property type="match status" value="4"/>
</dbReference>
<evidence type="ECO:0000313" key="8">
    <source>
        <dbReference type="Proteomes" id="UP000694389"/>
    </source>
</evidence>
<keyword evidence="3 5" id="KW-0106">Calcium</keyword>
<dbReference type="PROSITE" id="PS00232">
    <property type="entry name" value="CADHERIN_1"/>
    <property type="match status" value="2"/>
</dbReference>
<feature type="domain" description="Cadherin" evidence="6">
    <location>
        <begin position="361"/>
        <end position="435"/>
    </location>
</feature>
<dbReference type="InterPro" id="IPR002126">
    <property type="entry name" value="Cadherin-like_dom"/>
</dbReference>
<dbReference type="GeneTree" id="ENSGT00940000161589"/>
<dbReference type="SMART" id="SM00112">
    <property type="entry name" value="CA"/>
    <property type="match status" value="3"/>
</dbReference>
<feature type="domain" description="Cadherin" evidence="6">
    <location>
        <begin position="232"/>
        <end position="334"/>
    </location>
</feature>
<dbReference type="InterPro" id="IPR020894">
    <property type="entry name" value="Cadherin_CS"/>
</dbReference>
<keyword evidence="2" id="KW-0677">Repeat</keyword>
<dbReference type="GO" id="GO:0000902">
    <property type="term" value="P:cell morphogenesis"/>
    <property type="evidence" value="ECO:0007669"/>
    <property type="project" value="TreeGrafter"/>
</dbReference>
<evidence type="ECO:0000256" key="1">
    <source>
        <dbReference type="ARBA" id="ARBA00004370"/>
    </source>
</evidence>
<evidence type="ECO:0000256" key="3">
    <source>
        <dbReference type="ARBA" id="ARBA00022837"/>
    </source>
</evidence>
<dbReference type="PROSITE" id="PS50268">
    <property type="entry name" value="CADHERIN_2"/>
    <property type="match status" value="3"/>
</dbReference>
<accession>A0A8C4DQ86</accession>
<evidence type="ECO:0000313" key="7">
    <source>
        <dbReference type="Ensembl" id="ENSDLAP00005007672.1"/>
    </source>
</evidence>
<dbReference type="GO" id="GO:0060027">
    <property type="term" value="P:convergent extension involved in gastrulation"/>
    <property type="evidence" value="ECO:0007669"/>
    <property type="project" value="UniProtKB-ARBA"/>
</dbReference>
<sequence>MLDELLVRSKRRWVLSTIELKEEDPGPFPKVISRMFNNMSGNNHEFRISGMGVDEDPKNVFSINPQNGKVSAHKPIDREEYQKPFHIKFEIYDSLTKEPLDKELAFDIEIKDINDNAPTFLKPRMQVNVKENIEEGYLPVQLQAMDRDQANTSNSKITISLIKQTPEEPKIDLKQDLLQVYDKHTYTDFVIVQARDHGEVPLSSTVMCDVKYETVLLFQYNGVVNESAIQDVLRVAVEDKDTPNTPAWRAEYYFIKGNEEGNYEIKTDPITNEGILRVIKGKDYEKTILTNLQIGVRNEEPFKVCKGKSAPGGDTPDSVEISVKVIDVNDPPEFKNSPADVYQKEEEKPGKLLFTPVDPHFRFEVCEDPAGWVSIDKKTGKVTSVKKMDRESPFLNGTSIYKILICSIDNGEPPATGTGTILVHLGDINDNKPQLVNKGVIMCGNKNNKVKVTAKDDDIHPYSGPFTFSLGGNDETLEKQWKLEPAYGWCGLVSRNPLAYGNYSVPLVILDQQNMIGQDTLEVMVCDCEEKDVLRTLLCVSAVLLLIFICQCGKEEFKHMPMVEEGNQTLIKYNQEGGGSECKVCWLCSVCKLDSKTVSLCVLCYSTNHTVLAIWSLLNLFICVFSARLSQLLHLQTVWL</sequence>
<dbReference type="GO" id="GO:0016342">
    <property type="term" value="C:catenin complex"/>
    <property type="evidence" value="ECO:0007669"/>
    <property type="project" value="TreeGrafter"/>
</dbReference>
<dbReference type="GO" id="GO:0005509">
    <property type="term" value="F:calcium ion binding"/>
    <property type="evidence" value="ECO:0007669"/>
    <property type="project" value="UniProtKB-UniRule"/>
</dbReference>
<dbReference type="GO" id="GO:0016477">
    <property type="term" value="P:cell migration"/>
    <property type="evidence" value="ECO:0007669"/>
    <property type="project" value="TreeGrafter"/>
</dbReference>
<dbReference type="Gene3D" id="2.60.40.60">
    <property type="entry name" value="Cadherins"/>
    <property type="match status" value="5"/>
</dbReference>
<dbReference type="GO" id="GO:0044331">
    <property type="term" value="P:cell-cell adhesion mediated by cadherin"/>
    <property type="evidence" value="ECO:0007669"/>
    <property type="project" value="TreeGrafter"/>
</dbReference>
<dbReference type="GO" id="GO:0005737">
    <property type="term" value="C:cytoplasm"/>
    <property type="evidence" value="ECO:0007669"/>
    <property type="project" value="UniProtKB-SubCell"/>
</dbReference>
<dbReference type="GO" id="GO:0007156">
    <property type="term" value="P:homophilic cell adhesion via plasma membrane adhesion molecules"/>
    <property type="evidence" value="ECO:0007669"/>
    <property type="project" value="InterPro"/>
</dbReference>
<evidence type="ECO:0000256" key="2">
    <source>
        <dbReference type="ARBA" id="ARBA00022737"/>
    </source>
</evidence>
<dbReference type="GO" id="GO:0034332">
    <property type="term" value="P:adherens junction organization"/>
    <property type="evidence" value="ECO:0007669"/>
    <property type="project" value="TreeGrafter"/>
</dbReference>
<protein>
    <recommendedName>
        <fullName evidence="6">Cadherin domain-containing protein</fullName>
    </recommendedName>
</protein>
<name>A0A8C4DQ86_DICLA</name>
<dbReference type="AlphaFoldDB" id="A0A8C4DQ86"/>